<dbReference type="InterPro" id="IPR005013">
    <property type="entry name" value="DDOST_48_kDa_subunit"/>
</dbReference>
<dbReference type="PANTHER" id="PTHR10830">
    <property type="entry name" value="DOLICHYL-DIPHOSPHOOLIGOSACCHARIDE--PROTEIN GLYCOSYLTRANSFERASE 48 KDA SUBUNIT"/>
    <property type="match status" value="1"/>
</dbReference>
<evidence type="ECO:0000259" key="2">
    <source>
        <dbReference type="Pfam" id="PF03345"/>
    </source>
</evidence>
<dbReference type="GO" id="GO:0008250">
    <property type="term" value="C:oligosaccharyltransferase complex"/>
    <property type="evidence" value="ECO:0007669"/>
    <property type="project" value="TreeGrafter"/>
</dbReference>
<dbReference type="EMBL" id="FUEG01000005">
    <property type="protein sequence ID" value="SJL04769.1"/>
    <property type="molecule type" value="Genomic_DNA"/>
</dbReference>
<feature type="domain" description="OST48 N-terminal" evidence="2">
    <location>
        <begin position="110"/>
        <end position="188"/>
    </location>
</feature>
<accession>A0A284R7W7</accession>
<proteinExistence type="inferred from homology"/>
<organism evidence="3 4">
    <name type="scientific">Armillaria ostoyae</name>
    <name type="common">Armillaria root rot fungus</name>
    <dbReference type="NCBI Taxonomy" id="47428"/>
    <lineage>
        <taxon>Eukaryota</taxon>
        <taxon>Fungi</taxon>
        <taxon>Dikarya</taxon>
        <taxon>Basidiomycota</taxon>
        <taxon>Agaricomycotina</taxon>
        <taxon>Agaricomycetes</taxon>
        <taxon>Agaricomycetidae</taxon>
        <taxon>Agaricales</taxon>
        <taxon>Marasmiineae</taxon>
        <taxon>Physalacriaceae</taxon>
        <taxon>Armillaria</taxon>
    </lineage>
</organism>
<dbReference type="AlphaFoldDB" id="A0A284R7W7"/>
<keyword evidence="1" id="KW-0256">Endoplasmic reticulum</keyword>
<evidence type="ECO:0000256" key="1">
    <source>
        <dbReference type="RuleBase" id="RU361142"/>
    </source>
</evidence>
<dbReference type="STRING" id="47428.A0A284R7W7"/>
<comment type="similarity">
    <text evidence="1">Belongs to the DDOST 48 kDa subunit family.</text>
</comment>
<dbReference type="Proteomes" id="UP000219338">
    <property type="component" value="Unassembled WGS sequence"/>
</dbReference>
<comment type="pathway">
    <text evidence="1">Protein modification; protein glycosylation.</text>
</comment>
<reference evidence="4" key="1">
    <citation type="journal article" date="2017" name="Nat. Ecol. Evol.">
        <title>Genome expansion and lineage-specific genetic innovations in the forest pathogenic fungi Armillaria.</title>
        <authorList>
            <person name="Sipos G."/>
            <person name="Prasanna A.N."/>
            <person name="Walter M.C."/>
            <person name="O'Connor E."/>
            <person name="Balint B."/>
            <person name="Krizsan K."/>
            <person name="Kiss B."/>
            <person name="Hess J."/>
            <person name="Varga T."/>
            <person name="Slot J."/>
            <person name="Riley R."/>
            <person name="Boka B."/>
            <person name="Rigling D."/>
            <person name="Barry K."/>
            <person name="Lee J."/>
            <person name="Mihaltcheva S."/>
            <person name="LaButti K."/>
            <person name="Lipzen A."/>
            <person name="Waldron R."/>
            <person name="Moloney N.M."/>
            <person name="Sperisen C."/>
            <person name="Kredics L."/>
            <person name="Vagvoelgyi C."/>
            <person name="Patrignani A."/>
            <person name="Fitzpatrick D."/>
            <person name="Nagy I."/>
            <person name="Doyle S."/>
            <person name="Anderson J.B."/>
            <person name="Grigoriev I.V."/>
            <person name="Gueldener U."/>
            <person name="Muensterkoetter M."/>
            <person name="Nagy L.G."/>
        </authorList>
    </citation>
    <scope>NUCLEOTIDE SEQUENCE [LARGE SCALE GENOMIC DNA]</scope>
    <source>
        <strain evidence="4">C18/9</strain>
    </source>
</reference>
<dbReference type="PANTHER" id="PTHR10830:SF0">
    <property type="entry name" value="DOLICHYL-DIPHOSPHOOLIGOSACCHARIDE--PROTEIN GLYCOSYLTRANSFERASE 48 KDA SUBUNIT"/>
    <property type="match status" value="1"/>
</dbReference>
<protein>
    <recommendedName>
        <fullName evidence="1">Dolichyl-diphosphooligosaccharide--protein glycosyltransferase subunit WBP1</fullName>
        <shortName evidence="1">Oligosaccharyl transferase subunit WBP1</shortName>
    </recommendedName>
</protein>
<evidence type="ECO:0000313" key="3">
    <source>
        <dbReference type="EMBL" id="SJL04769.1"/>
    </source>
</evidence>
<comment type="subunit">
    <text evidence="1">Component of the oligosaccharyltransferase (OST) complex.</text>
</comment>
<name>A0A284R7W7_ARMOS</name>
<dbReference type="UniPathway" id="UPA00378"/>
<comment type="function">
    <text evidence="1">Subunit of the oligosaccharyl transferase (OST) complex that catalyzes the initial transfer of a defined glycan (Glc(3)Man(9)GlcNAc(2) in eukaryotes) from the lipid carrier dolichol-pyrophosphate to an asparagine residue within an Asn-X-Ser/Thr consensus motif in nascent polypeptide chains, the first step in protein N-glycosylation. N-glycosylation occurs cotranslationally and the complex associates with the Sec61 complex at the channel-forming translocon complex that mediates protein translocation across the endoplasmic reticulum (ER).</text>
</comment>
<dbReference type="InterPro" id="IPR055457">
    <property type="entry name" value="OST48_N"/>
</dbReference>
<dbReference type="Pfam" id="PF03345">
    <property type="entry name" value="OST48_N"/>
    <property type="match status" value="1"/>
</dbReference>
<gene>
    <name evidence="3" type="ORF">ARMOST_08139</name>
</gene>
<keyword evidence="4" id="KW-1185">Reference proteome</keyword>
<sequence length="276" mass="31334">MSASSEKQKGRYVSQYSVFVIEDTLTLISQCPAPRSIARRLVISETAAVPTPLDNQTKEPYRNPSRPPYPKELLQHAFKSYDSNTDQSITSAYSQYATYMVLWYQICAWKQPTHVPTLNAPEESLAADSDSATNIFADATEKDLWAGSRLGVVSGFQALSSARVTWVGRADLFSDKFTSKEISKYVYASLFFHFMILILLKGREIRQHTVRARDVASWTFQESLVLRFEDADHDITNTMISKEQYTVNDPIFYSVIVSRFNPKMDAGEPYSDVKDM</sequence>
<dbReference type="GO" id="GO:0018279">
    <property type="term" value="P:protein N-linked glycosylation via asparagine"/>
    <property type="evidence" value="ECO:0007669"/>
    <property type="project" value="UniProtKB-UniRule"/>
</dbReference>
<comment type="subcellular location">
    <subcellularLocation>
        <location evidence="1">Endoplasmic reticulum membrane</location>
        <topology evidence="1">Single-pass type I membrane protein</topology>
    </subcellularLocation>
</comment>
<evidence type="ECO:0000313" key="4">
    <source>
        <dbReference type="Proteomes" id="UP000219338"/>
    </source>
</evidence>
<dbReference type="OrthoDB" id="76224at2759"/>